<evidence type="ECO:0000256" key="1">
    <source>
        <dbReference type="SAM" id="Phobius"/>
    </source>
</evidence>
<dbReference type="Proteomes" id="UP000266177">
    <property type="component" value="Unassembled WGS sequence"/>
</dbReference>
<gene>
    <name evidence="2" type="ORF">DQX05_16610</name>
</gene>
<reference evidence="2 3" key="1">
    <citation type="submission" date="2018-09" db="EMBL/GenBank/DDBJ databases">
        <title>Paenibacillus SK2017-BO5.</title>
        <authorList>
            <person name="Piskunova J.V."/>
            <person name="Dubiley S.A."/>
            <person name="Severinov K.V."/>
        </authorList>
    </citation>
    <scope>NUCLEOTIDE SEQUENCE [LARGE SCALE GENOMIC DNA]</scope>
    <source>
        <strain evidence="2 3">BO5</strain>
    </source>
</reference>
<sequence length="231" mass="25601">MNTKLRRWLRSVQEEEGSMIVEASLIFPVIFYCTLAILFFAMIIYQTVLSSHAAALAAERAAAFWDNSHREAVSGAYDKGRHDGMYWRLLDDRLLDKVFGGGFGGENYMVQLPAVNAGGSLPERKLMRAARLVPEAFHGKMSYENGLQDRRITAALNKPLYHVMLRNMSGREISNEGQAVSAVVEPAEFIRAVEFARYMAGKLKEWKGQGVPTGEAEDILKKAAGQTAGPS</sequence>
<organism evidence="2 3">
    <name type="scientific">Paenibacillus thiaminolyticus</name>
    <name type="common">Bacillus thiaminolyticus</name>
    <dbReference type="NCBI Taxonomy" id="49283"/>
    <lineage>
        <taxon>Bacteria</taxon>
        <taxon>Bacillati</taxon>
        <taxon>Bacillota</taxon>
        <taxon>Bacilli</taxon>
        <taxon>Bacillales</taxon>
        <taxon>Paenibacillaceae</taxon>
        <taxon>Paenibacillus</taxon>
    </lineage>
</organism>
<keyword evidence="1" id="KW-1133">Transmembrane helix</keyword>
<dbReference type="EMBL" id="QYZD01000015">
    <property type="protein sequence ID" value="RJG22577.1"/>
    <property type="molecule type" value="Genomic_DNA"/>
</dbReference>
<protein>
    <submittedName>
        <fullName evidence="2">Pilus assembly protein</fullName>
    </submittedName>
</protein>
<keyword evidence="1" id="KW-0812">Transmembrane</keyword>
<name>A0A3A3GH35_PANTH</name>
<proteinExistence type="predicted"/>
<evidence type="ECO:0000313" key="2">
    <source>
        <dbReference type="EMBL" id="RJG22577.1"/>
    </source>
</evidence>
<evidence type="ECO:0000313" key="3">
    <source>
        <dbReference type="Proteomes" id="UP000266177"/>
    </source>
</evidence>
<accession>A0A3A3GH35</accession>
<dbReference type="OrthoDB" id="2703555at2"/>
<dbReference type="RefSeq" id="WP_119794667.1">
    <property type="nucleotide sequence ID" value="NZ_QYZD01000015.1"/>
</dbReference>
<dbReference type="AlphaFoldDB" id="A0A3A3GH35"/>
<feature type="transmembrane region" description="Helical" evidence="1">
    <location>
        <begin position="20"/>
        <end position="45"/>
    </location>
</feature>
<keyword evidence="1" id="KW-0472">Membrane</keyword>
<comment type="caution">
    <text evidence="2">The sequence shown here is derived from an EMBL/GenBank/DDBJ whole genome shotgun (WGS) entry which is preliminary data.</text>
</comment>